<dbReference type="InterPro" id="IPR045339">
    <property type="entry name" value="DUF6534"/>
</dbReference>
<organism evidence="3 4">
    <name type="scientific">Mycena pura</name>
    <dbReference type="NCBI Taxonomy" id="153505"/>
    <lineage>
        <taxon>Eukaryota</taxon>
        <taxon>Fungi</taxon>
        <taxon>Dikarya</taxon>
        <taxon>Basidiomycota</taxon>
        <taxon>Agaricomycotina</taxon>
        <taxon>Agaricomycetes</taxon>
        <taxon>Agaricomycetidae</taxon>
        <taxon>Agaricales</taxon>
        <taxon>Marasmiineae</taxon>
        <taxon>Mycenaceae</taxon>
        <taxon>Mycena</taxon>
    </lineage>
</organism>
<protein>
    <recommendedName>
        <fullName evidence="2">DUF6534 domain-containing protein</fullName>
    </recommendedName>
</protein>
<feature type="transmembrane region" description="Helical" evidence="1">
    <location>
        <begin position="213"/>
        <end position="234"/>
    </location>
</feature>
<feature type="transmembrane region" description="Helical" evidence="1">
    <location>
        <begin position="142"/>
        <end position="167"/>
    </location>
</feature>
<reference evidence="3" key="1">
    <citation type="submission" date="2023-03" db="EMBL/GenBank/DDBJ databases">
        <title>Massive genome expansion in bonnet fungi (Mycena s.s.) driven by repeated elements and novel gene families across ecological guilds.</title>
        <authorList>
            <consortium name="Lawrence Berkeley National Laboratory"/>
            <person name="Harder C.B."/>
            <person name="Miyauchi S."/>
            <person name="Viragh M."/>
            <person name="Kuo A."/>
            <person name="Thoen E."/>
            <person name="Andreopoulos B."/>
            <person name="Lu D."/>
            <person name="Skrede I."/>
            <person name="Drula E."/>
            <person name="Henrissat B."/>
            <person name="Morin E."/>
            <person name="Kohler A."/>
            <person name="Barry K."/>
            <person name="LaButti K."/>
            <person name="Morin E."/>
            <person name="Salamov A."/>
            <person name="Lipzen A."/>
            <person name="Mereny Z."/>
            <person name="Hegedus B."/>
            <person name="Baldrian P."/>
            <person name="Stursova M."/>
            <person name="Weitz H."/>
            <person name="Taylor A."/>
            <person name="Grigoriev I.V."/>
            <person name="Nagy L.G."/>
            <person name="Martin F."/>
            <person name="Kauserud H."/>
        </authorList>
    </citation>
    <scope>NUCLEOTIDE SEQUENCE</scope>
    <source>
        <strain evidence="3">9144</strain>
    </source>
</reference>
<keyword evidence="1" id="KW-0472">Membrane</keyword>
<dbReference type="Proteomes" id="UP001219525">
    <property type="component" value="Unassembled WGS sequence"/>
</dbReference>
<feature type="transmembrane region" description="Helical" evidence="1">
    <location>
        <begin position="95"/>
        <end position="122"/>
    </location>
</feature>
<dbReference type="AlphaFoldDB" id="A0AAD6YE74"/>
<feature type="non-terminal residue" evidence="3">
    <location>
        <position position="276"/>
    </location>
</feature>
<proteinExistence type="predicted"/>
<feature type="transmembrane region" description="Helical" evidence="1">
    <location>
        <begin position="187"/>
        <end position="207"/>
    </location>
</feature>
<dbReference type="PANTHER" id="PTHR40465">
    <property type="entry name" value="CHROMOSOME 1, WHOLE GENOME SHOTGUN SEQUENCE"/>
    <property type="match status" value="1"/>
</dbReference>
<feature type="non-terminal residue" evidence="3">
    <location>
        <position position="1"/>
    </location>
</feature>
<evidence type="ECO:0000313" key="4">
    <source>
        <dbReference type="Proteomes" id="UP001219525"/>
    </source>
</evidence>
<dbReference type="Pfam" id="PF20152">
    <property type="entry name" value="DUF6534"/>
    <property type="match status" value="1"/>
</dbReference>
<gene>
    <name evidence="3" type="ORF">GGX14DRAFT_644905</name>
</gene>
<evidence type="ECO:0000259" key="2">
    <source>
        <dbReference type="Pfam" id="PF20152"/>
    </source>
</evidence>
<feature type="domain" description="DUF6534" evidence="2">
    <location>
        <begin position="152"/>
        <end position="237"/>
    </location>
</feature>
<evidence type="ECO:0000313" key="3">
    <source>
        <dbReference type="EMBL" id="KAJ7205161.1"/>
    </source>
</evidence>
<keyword evidence="4" id="KW-1185">Reference proteome</keyword>
<sequence>ILAHFLHWGLFFVLTVQLYLYYQAFPDDRLFTKCLVYTIYAIAVVQTVLLTHDGFAAFGYGFGDFAALTAVRFYWFTSPMVGGLGIFSPHRDCWIGTLIGIPSCFHGPIILRIPCTCIIIRISNYPSVDRSGEFLPVQIPQLQILSVWLSTSALCDIIIAVCMTYYLSKTDPHVRQTRVLVSKLIRLILETGFVTAVAALMVVTLWFALPGTAYYGIFGISMSTLYGNTTLVVLNARFQIVGGRGTFQSASGTLSAVPVEFQNPGPNGTTTSSHAG</sequence>
<evidence type="ECO:0000256" key="1">
    <source>
        <dbReference type="SAM" id="Phobius"/>
    </source>
</evidence>
<keyword evidence="1" id="KW-1133">Transmembrane helix</keyword>
<name>A0AAD6YE74_9AGAR</name>
<accession>A0AAD6YE74</accession>
<dbReference type="EMBL" id="JARJCW010000044">
    <property type="protein sequence ID" value="KAJ7205161.1"/>
    <property type="molecule type" value="Genomic_DNA"/>
</dbReference>
<comment type="caution">
    <text evidence="3">The sequence shown here is derived from an EMBL/GenBank/DDBJ whole genome shotgun (WGS) entry which is preliminary data.</text>
</comment>
<keyword evidence="1" id="KW-0812">Transmembrane</keyword>
<feature type="transmembrane region" description="Helical" evidence="1">
    <location>
        <begin position="6"/>
        <end position="22"/>
    </location>
</feature>
<feature type="transmembrane region" description="Helical" evidence="1">
    <location>
        <begin position="34"/>
        <end position="51"/>
    </location>
</feature>
<dbReference type="PANTHER" id="PTHR40465:SF1">
    <property type="entry name" value="DUF6534 DOMAIN-CONTAINING PROTEIN"/>
    <property type="match status" value="1"/>
</dbReference>